<feature type="compositionally biased region" description="Basic and acidic residues" evidence="1">
    <location>
        <begin position="63"/>
        <end position="72"/>
    </location>
</feature>
<dbReference type="EMBL" id="LR877146">
    <property type="protein sequence ID" value="CAD2213879.1"/>
    <property type="molecule type" value="Genomic_DNA"/>
</dbReference>
<dbReference type="VEuPathDB" id="TriTrypDB:ADEAN_000132200"/>
<organism evidence="2 3">
    <name type="scientific">Angomonas deanei</name>
    <dbReference type="NCBI Taxonomy" id="59799"/>
    <lineage>
        <taxon>Eukaryota</taxon>
        <taxon>Discoba</taxon>
        <taxon>Euglenozoa</taxon>
        <taxon>Kinetoplastea</taxon>
        <taxon>Metakinetoplastina</taxon>
        <taxon>Trypanosomatida</taxon>
        <taxon>Trypanosomatidae</taxon>
        <taxon>Strigomonadinae</taxon>
        <taxon>Angomonas</taxon>
    </lineage>
</organism>
<sequence length="116" mass="12864">MKSMLQREVVGSTGETTTALETTTSTESPAPTTEKEPPPPQEEENSASGRFTDLSDSLMGGRGAERERKQQERVCRVHQLLLICEEQRGRKDVIASEGKEYNELCTQKAELIGPKK</sequence>
<protein>
    <submittedName>
        <fullName evidence="2">Uncharacterized protein</fullName>
    </submittedName>
</protein>
<dbReference type="OrthoDB" id="267033at2759"/>
<proteinExistence type="predicted"/>
<gene>
    <name evidence="2" type="ORF">ADEAN_000132200</name>
</gene>
<evidence type="ECO:0000256" key="1">
    <source>
        <dbReference type="SAM" id="MobiDB-lite"/>
    </source>
</evidence>
<name>A0A7G2C2K1_9TRYP</name>
<reference evidence="2 3" key="1">
    <citation type="submission" date="2020-08" db="EMBL/GenBank/DDBJ databases">
        <authorList>
            <person name="Newling K."/>
            <person name="Davey J."/>
            <person name="Forrester S."/>
        </authorList>
    </citation>
    <scope>NUCLEOTIDE SEQUENCE [LARGE SCALE GENOMIC DNA]</scope>
    <source>
        <strain evidence="3">Crithidia deanei Carvalho (ATCC PRA-265)</strain>
    </source>
</reference>
<evidence type="ECO:0000313" key="3">
    <source>
        <dbReference type="Proteomes" id="UP000515908"/>
    </source>
</evidence>
<feature type="compositionally biased region" description="Low complexity" evidence="1">
    <location>
        <begin position="12"/>
        <end position="32"/>
    </location>
</feature>
<evidence type="ECO:0000313" key="2">
    <source>
        <dbReference type="EMBL" id="CAD2213879.1"/>
    </source>
</evidence>
<keyword evidence="3" id="KW-1185">Reference proteome</keyword>
<accession>A0A7G2C2K1</accession>
<dbReference type="Proteomes" id="UP000515908">
    <property type="component" value="Chromosome 02"/>
</dbReference>
<dbReference type="AlphaFoldDB" id="A0A7G2C2K1"/>
<feature type="region of interest" description="Disordered" evidence="1">
    <location>
        <begin position="1"/>
        <end position="72"/>
    </location>
</feature>